<name>A0A6C0BQ00_9ZZZZ</name>
<feature type="domain" description="MYND-type" evidence="4">
    <location>
        <begin position="144"/>
        <end position="181"/>
    </location>
</feature>
<evidence type="ECO:0000259" key="4">
    <source>
        <dbReference type="PROSITE" id="PS50865"/>
    </source>
</evidence>
<keyword evidence="2" id="KW-0863">Zinc-finger</keyword>
<evidence type="ECO:0000256" key="1">
    <source>
        <dbReference type="ARBA" id="ARBA00022723"/>
    </source>
</evidence>
<protein>
    <recommendedName>
        <fullName evidence="4">MYND-type domain-containing protein</fullName>
    </recommendedName>
</protein>
<proteinExistence type="predicted"/>
<organism evidence="5">
    <name type="scientific">viral metagenome</name>
    <dbReference type="NCBI Taxonomy" id="1070528"/>
    <lineage>
        <taxon>unclassified sequences</taxon>
        <taxon>metagenomes</taxon>
        <taxon>organismal metagenomes</taxon>
    </lineage>
</organism>
<dbReference type="Pfam" id="PF01753">
    <property type="entry name" value="zf-MYND"/>
    <property type="match status" value="1"/>
</dbReference>
<evidence type="ECO:0000256" key="3">
    <source>
        <dbReference type="ARBA" id="ARBA00022833"/>
    </source>
</evidence>
<dbReference type="InterPro" id="IPR002893">
    <property type="entry name" value="Znf_MYND"/>
</dbReference>
<reference evidence="5" key="1">
    <citation type="journal article" date="2020" name="Nature">
        <title>Giant virus diversity and host interactions through global metagenomics.</title>
        <authorList>
            <person name="Schulz F."/>
            <person name="Roux S."/>
            <person name="Paez-Espino D."/>
            <person name="Jungbluth S."/>
            <person name="Walsh D.A."/>
            <person name="Denef V.J."/>
            <person name="McMahon K.D."/>
            <person name="Konstantinidis K.T."/>
            <person name="Eloe-Fadrosh E.A."/>
            <person name="Kyrpides N.C."/>
            <person name="Woyke T."/>
        </authorList>
    </citation>
    <scope>NUCLEOTIDE SEQUENCE</scope>
    <source>
        <strain evidence="5">GVMAG-M-3300018080-19</strain>
    </source>
</reference>
<evidence type="ECO:0000256" key="2">
    <source>
        <dbReference type="ARBA" id="ARBA00022771"/>
    </source>
</evidence>
<dbReference type="AlphaFoldDB" id="A0A6C0BQ00"/>
<dbReference type="EMBL" id="MN739208">
    <property type="protein sequence ID" value="QHS93689.1"/>
    <property type="molecule type" value="Genomic_DNA"/>
</dbReference>
<dbReference type="GO" id="GO:0008270">
    <property type="term" value="F:zinc ion binding"/>
    <property type="evidence" value="ECO:0007669"/>
    <property type="project" value="UniProtKB-KW"/>
</dbReference>
<dbReference type="PROSITE" id="PS50865">
    <property type="entry name" value="ZF_MYND_2"/>
    <property type="match status" value="1"/>
</dbReference>
<accession>A0A6C0BQ00</accession>
<keyword evidence="3" id="KW-0862">Zinc</keyword>
<evidence type="ECO:0000313" key="5">
    <source>
        <dbReference type="EMBL" id="QHS93689.1"/>
    </source>
</evidence>
<dbReference type="Gene3D" id="6.10.140.2220">
    <property type="match status" value="1"/>
</dbReference>
<dbReference type="SUPFAM" id="SSF144232">
    <property type="entry name" value="HIT/MYND zinc finger-like"/>
    <property type="match status" value="1"/>
</dbReference>
<dbReference type="PROSITE" id="PS01360">
    <property type="entry name" value="ZF_MYND_1"/>
    <property type="match status" value="1"/>
</dbReference>
<sequence>MSVSSSDIDYRCGQFLNFLTTETVFKGLESQNDAGVGFLVRVHESKLLSQTLPVPIARFSSTKLRECLPAGFFTPNIDRHLESKQGVVLIVVVQRSGSRGLYYKARMSWRHTDADADYKVPTVAVSEEQKRKITRLGCKSQRTCERCPSKSNLRRCGRCQAVVYCSRDCQKDDWPQHKTYCRRGVLPPILDLFLN</sequence>
<keyword evidence="1" id="KW-0479">Metal-binding</keyword>